<dbReference type="InterPro" id="IPR001279">
    <property type="entry name" value="Metallo-B-lactamas"/>
</dbReference>
<dbReference type="PANTHER" id="PTHR42951">
    <property type="entry name" value="METALLO-BETA-LACTAMASE DOMAIN-CONTAINING"/>
    <property type="match status" value="1"/>
</dbReference>
<dbReference type="Proteomes" id="UP001500449">
    <property type="component" value="Unassembled WGS sequence"/>
</dbReference>
<organism evidence="2 3">
    <name type="scientific">Pseudonocardia ailaonensis</name>
    <dbReference type="NCBI Taxonomy" id="367279"/>
    <lineage>
        <taxon>Bacteria</taxon>
        <taxon>Bacillati</taxon>
        <taxon>Actinomycetota</taxon>
        <taxon>Actinomycetes</taxon>
        <taxon>Pseudonocardiales</taxon>
        <taxon>Pseudonocardiaceae</taxon>
        <taxon>Pseudonocardia</taxon>
    </lineage>
</organism>
<sequence length="319" mass="34333">MTDTYDKGLTALGSDCYAWMQPDGGWGLSNAGLIVGSGTSLLVDTLFDLRLAGEMLDGIASVTEDRPIGTVVNTHSDGDHIFGNELLAARGAEIIASAAAAERMTQDAVDEVVDILRSPGSEGDFVRHIFGSFRIDEVTVTPPHRTFRGELTLDVGGREVRLIEVGPAHTQGDTLVHVPDSKVIYTGDILFSGGTPVVWAGPIDRWIRALDMILDMDVSTIVPGHGPLADKDTVRASRDYLTFVDTEARKRFDDGLDVDEAIATIDLGRWASAPESGRLAQNVINVYARLGADLPPLDRLAVLNRMGALEGFPVPEQVR</sequence>
<protein>
    <recommendedName>
        <fullName evidence="1">Metallo-beta-lactamase domain-containing protein</fullName>
    </recommendedName>
</protein>
<dbReference type="SMART" id="SM00849">
    <property type="entry name" value="Lactamase_B"/>
    <property type="match status" value="1"/>
</dbReference>
<dbReference type="InterPro" id="IPR036866">
    <property type="entry name" value="RibonucZ/Hydroxyglut_hydro"/>
</dbReference>
<dbReference type="Pfam" id="PF00753">
    <property type="entry name" value="Lactamase_B"/>
    <property type="match status" value="1"/>
</dbReference>
<comment type="caution">
    <text evidence="2">The sequence shown here is derived from an EMBL/GenBank/DDBJ whole genome shotgun (WGS) entry which is preliminary data.</text>
</comment>
<feature type="domain" description="Metallo-beta-lactamase" evidence="1">
    <location>
        <begin position="28"/>
        <end position="225"/>
    </location>
</feature>
<dbReference type="CDD" id="cd16282">
    <property type="entry name" value="metallo-hydrolase-like_MBL-fold"/>
    <property type="match status" value="1"/>
</dbReference>
<evidence type="ECO:0000313" key="3">
    <source>
        <dbReference type="Proteomes" id="UP001500449"/>
    </source>
</evidence>
<proteinExistence type="predicted"/>
<name>A0ABN2ML26_9PSEU</name>
<dbReference type="InterPro" id="IPR050855">
    <property type="entry name" value="NDM-1-like"/>
</dbReference>
<dbReference type="Gene3D" id="3.60.15.10">
    <property type="entry name" value="Ribonuclease Z/Hydroxyacylglutathione hydrolase-like"/>
    <property type="match status" value="1"/>
</dbReference>
<accession>A0ABN2ML26</accession>
<dbReference type="SUPFAM" id="SSF56281">
    <property type="entry name" value="Metallo-hydrolase/oxidoreductase"/>
    <property type="match status" value="1"/>
</dbReference>
<evidence type="ECO:0000313" key="2">
    <source>
        <dbReference type="EMBL" id="GAA1828248.1"/>
    </source>
</evidence>
<evidence type="ECO:0000259" key="1">
    <source>
        <dbReference type="SMART" id="SM00849"/>
    </source>
</evidence>
<gene>
    <name evidence="2" type="ORF">GCM10009836_02480</name>
</gene>
<keyword evidence="3" id="KW-1185">Reference proteome</keyword>
<reference evidence="2 3" key="1">
    <citation type="journal article" date="2019" name="Int. J. Syst. Evol. Microbiol.">
        <title>The Global Catalogue of Microorganisms (GCM) 10K type strain sequencing project: providing services to taxonomists for standard genome sequencing and annotation.</title>
        <authorList>
            <consortium name="The Broad Institute Genomics Platform"/>
            <consortium name="The Broad Institute Genome Sequencing Center for Infectious Disease"/>
            <person name="Wu L."/>
            <person name="Ma J."/>
        </authorList>
    </citation>
    <scope>NUCLEOTIDE SEQUENCE [LARGE SCALE GENOMIC DNA]</scope>
    <source>
        <strain evidence="2 3">JCM 16009</strain>
    </source>
</reference>
<dbReference type="PANTHER" id="PTHR42951:SF4">
    <property type="entry name" value="ACYL-COENZYME A THIOESTERASE MBLAC2"/>
    <property type="match status" value="1"/>
</dbReference>
<dbReference type="RefSeq" id="WP_344411622.1">
    <property type="nucleotide sequence ID" value="NZ_BAAAQK010000001.1"/>
</dbReference>
<dbReference type="EMBL" id="BAAAQK010000001">
    <property type="protein sequence ID" value="GAA1828248.1"/>
    <property type="molecule type" value="Genomic_DNA"/>
</dbReference>